<dbReference type="AlphaFoldDB" id="A0A6I6ETP5"/>
<dbReference type="GO" id="GO:0015643">
    <property type="term" value="F:toxic substance binding"/>
    <property type="evidence" value="ECO:0007669"/>
    <property type="project" value="InterPro"/>
</dbReference>
<gene>
    <name evidence="1" type="ORF">GN242_11990</name>
</gene>
<protein>
    <submittedName>
        <fullName evidence="1">Cloacin</fullName>
    </submittedName>
</protein>
<evidence type="ECO:0000313" key="1">
    <source>
        <dbReference type="EMBL" id="QGU87902.1"/>
    </source>
</evidence>
<proteinExistence type="predicted"/>
<dbReference type="PRINTS" id="PR01296">
    <property type="entry name" value="CLOACNIMMNTY"/>
</dbReference>
<organism evidence="1 2">
    <name type="scientific">Erwinia sorbitola</name>
    <dbReference type="NCBI Taxonomy" id="2681984"/>
    <lineage>
        <taxon>Bacteria</taxon>
        <taxon>Pseudomonadati</taxon>
        <taxon>Pseudomonadota</taxon>
        <taxon>Gammaproteobacteria</taxon>
        <taxon>Enterobacterales</taxon>
        <taxon>Erwiniaceae</taxon>
        <taxon>Erwinia</taxon>
    </lineage>
</organism>
<accession>A0A6I6ETP5</accession>
<dbReference type="Pfam" id="PF03513">
    <property type="entry name" value="Cloacin_immun"/>
    <property type="match status" value="1"/>
</dbReference>
<reference evidence="1 2" key="1">
    <citation type="submission" date="2019-12" db="EMBL/GenBank/DDBJ databases">
        <title>Erwinia sp. nov., isolated from droppings of birds in the Qinghai-Tiebt plateau of China.</title>
        <authorList>
            <person name="Ge Y."/>
        </authorList>
    </citation>
    <scope>NUCLEOTIDE SEQUENCE [LARGE SCALE GENOMIC DNA]</scope>
    <source>
        <strain evidence="1 2">J780</strain>
    </source>
</reference>
<dbReference type="GO" id="GO:0030153">
    <property type="term" value="P:bacteriocin immunity"/>
    <property type="evidence" value="ECO:0007669"/>
    <property type="project" value="InterPro"/>
</dbReference>
<sequence>MSYKMRLHWFNKQTSEGEGKEFSGVLDNNVYFLDKIGLSNEPQIYDGVYDVVVEWLPYIQPYFQHQLNLQRYDYQLAFRPI</sequence>
<dbReference type="SUPFAM" id="SSF54552">
    <property type="entry name" value="Colicin E3 immunity protein"/>
    <property type="match status" value="1"/>
</dbReference>
<dbReference type="InterPro" id="IPR036528">
    <property type="entry name" value="Cloacn_immnty_sf"/>
</dbReference>
<dbReference type="EMBL" id="CP046509">
    <property type="protein sequence ID" value="QGU87902.1"/>
    <property type="molecule type" value="Genomic_DNA"/>
</dbReference>
<name>A0A6I6ETP5_9GAMM</name>
<evidence type="ECO:0000313" key="2">
    <source>
        <dbReference type="Proteomes" id="UP000424752"/>
    </source>
</evidence>
<dbReference type="Proteomes" id="UP000424752">
    <property type="component" value="Chromosome"/>
</dbReference>
<dbReference type="InterPro" id="IPR003063">
    <property type="entry name" value="Cloacn_immnty_fam"/>
</dbReference>
<dbReference type="RefSeq" id="WP_156287543.1">
    <property type="nucleotide sequence ID" value="NZ_CP046509.1"/>
</dbReference>
<dbReference type="KEGG" id="erwi:GN242_11990"/>
<dbReference type="Gene3D" id="3.10.50.20">
    <property type="entry name" value="Cloacin immunity protein"/>
    <property type="match status" value="1"/>
</dbReference>